<dbReference type="InterPro" id="IPR001608">
    <property type="entry name" value="Ala_racemase_N"/>
</dbReference>
<protein>
    <recommendedName>
        <fullName evidence="2">Pyridoxal phosphate homeostasis protein</fullName>
        <shortName evidence="2">PLP homeostasis protein</shortName>
    </recommendedName>
</protein>
<feature type="region of interest" description="Disordered" evidence="4">
    <location>
        <begin position="280"/>
        <end position="322"/>
    </location>
</feature>
<accession>A0AAE0YFM0</accession>
<evidence type="ECO:0000259" key="5">
    <source>
        <dbReference type="Pfam" id="PF01168"/>
    </source>
</evidence>
<dbReference type="GO" id="GO:0030170">
    <property type="term" value="F:pyridoxal phosphate binding"/>
    <property type="evidence" value="ECO:0007669"/>
    <property type="project" value="UniProtKB-UniRule"/>
</dbReference>
<dbReference type="CDD" id="cd06822">
    <property type="entry name" value="PLPDE_III_YBL036c_euk"/>
    <property type="match status" value="1"/>
</dbReference>
<dbReference type="EMBL" id="JAWDGP010006298">
    <property type="protein sequence ID" value="KAK3743829.1"/>
    <property type="molecule type" value="Genomic_DNA"/>
</dbReference>
<dbReference type="HAMAP" id="MF_02087">
    <property type="entry name" value="PLP_homeostasis"/>
    <property type="match status" value="1"/>
</dbReference>
<feature type="domain" description="Alanine racemase N-terminal" evidence="5">
    <location>
        <begin position="71"/>
        <end position="279"/>
    </location>
</feature>
<evidence type="ECO:0000256" key="4">
    <source>
        <dbReference type="SAM" id="MobiDB-lite"/>
    </source>
</evidence>
<comment type="similarity">
    <text evidence="2 3">Belongs to the pyridoxal phosphate-binding protein YggS/PROSC family.</text>
</comment>
<dbReference type="AlphaFoldDB" id="A0AAE0YFM0"/>
<evidence type="ECO:0000256" key="3">
    <source>
        <dbReference type="RuleBase" id="RU004514"/>
    </source>
</evidence>
<organism evidence="6 7">
    <name type="scientific">Elysia crispata</name>
    <name type="common">lettuce slug</name>
    <dbReference type="NCBI Taxonomy" id="231223"/>
    <lineage>
        <taxon>Eukaryota</taxon>
        <taxon>Metazoa</taxon>
        <taxon>Spiralia</taxon>
        <taxon>Lophotrochozoa</taxon>
        <taxon>Mollusca</taxon>
        <taxon>Gastropoda</taxon>
        <taxon>Heterobranchia</taxon>
        <taxon>Euthyneura</taxon>
        <taxon>Panpulmonata</taxon>
        <taxon>Sacoglossa</taxon>
        <taxon>Placobranchoidea</taxon>
        <taxon>Plakobranchidae</taxon>
        <taxon>Elysia</taxon>
    </lineage>
</organism>
<comment type="caution">
    <text evidence="6">The sequence shown here is derived from an EMBL/GenBank/DDBJ whole genome shotgun (WGS) entry which is preliminary data.</text>
</comment>
<dbReference type="FunFam" id="3.20.20.10:FF:000007">
    <property type="entry name" value="Pyridoxal phosphate homeostasis protein"/>
    <property type="match status" value="1"/>
</dbReference>
<name>A0AAE0YFM0_9GAST</name>
<feature type="modified residue" description="N6-(pyridoxal phosphate)lysine" evidence="2">
    <location>
        <position position="76"/>
    </location>
</feature>
<dbReference type="Proteomes" id="UP001283361">
    <property type="component" value="Unassembled WGS sequence"/>
</dbReference>
<dbReference type="Pfam" id="PF01168">
    <property type="entry name" value="Ala_racemase_N"/>
    <property type="match status" value="1"/>
</dbReference>
<sequence length="322" mass="35674">MEELQAKLAGCGNKLIKGKKRIILCVTVTDMLRKMSTEASSIAQKLKTVLDKIQVASDKRPQALQYASPLLVAVSKTKSLDMVIEAYDAGQRHFGENYVQEVEEKGHDIELLDHCEDIKWHFIGRLQRNKVAKLLGVPNLYMIETVDNERLAKAINDTWGRLNKPAPIKCLAQVNTSGEESKSGCTPDSTLELVRYIKDNCPHLDLAGLMTIGSFDHDPKAGINPDFQTLVQLREDVCKALNISTEKLDLSMGMSADYEQAIVMGSTIVRIGSTIFGARNAPQSKATQEEAAEQAKEHEQDKSTQEEAVKSQTSKMKNLSID</sequence>
<evidence type="ECO:0000313" key="7">
    <source>
        <dbReference type="Proteomes" id="UP001283361"/>
    </source>
</evidence>
<dbReference type="Gene3D" id="3.20.20.10">
    <property type="entry name" value="Alanine racemase"/>
    <property type="match status" value="1"/>
</dbReference>
<dbReference type="InterPro" id="IPR011078">
    <property type="entry name" value="PyrdxlP_homeostasis"/>
</dbReference>
<dbReference type="PANTHER" id="PTHR10146:SF14">
    <property type="entry name" value="PYRIDOXAL PHOSPHATE HOMEOSTASIS PROTEIN"/>
    <property type="match status" value="1"/>
</dbReference>
<keyword evidence="1 2" id="KW-0663">Pyridoxal phosphate</keyword>
<evidence type="ECO:0000313" key="6">
    <source>
        <dbReference type="EMBL" id="KAK3743829.1"/>
    </source>
</evidence>
<dbReference type="PROSITE" id="PS01211">
    <property type="entry name" value="UPF0001"/>
    <property type="match status" value="1"/>
</dbReference>
<feature type="compositionally biased region" description="Basic and acidic residues" evidence="4">
    <location>
        <begin position="293"/>
        <end position="309"/>
    </location>
</feature>
<dbReference type="PANTHER" id="PTHR10146">
    <property type="entry name" value="PROLINE SYNTHETASE CO-TRANSCRIBED BACTERIAL HOMOLOG PROTEIN"/>
    <property type="match status" value="1"/>
</dbReference>
<dbReference type="NCBIfam" id="TIGR00044">
    <property type="entry name" value="YggS family pyridoxal phosphate-dependent enzyme"/>
    <property type="match status" value="1"/>
</dbReference>
<comment type="function">
    <text evidence="2">Pyridoxal 5'-phosphate (PLP)-binding protein, which may be involved in intracellular homeostatic regulation of pyridoxal 5'-phosphate (PLP), the active form of vitamin B6.</text>
</comment>
<evidence type="ECO:0000256" key="2">
    <source>
        <dbReference type="HAMAP-Rule" id="MF_03225"/>
    </source>
</evidence>
<proteinExistence type="inferred from homology"/>
<evidence type="ECO:0000256" key="1">
    <source>
        <dbReference type="ARBA" id="ARBA00022898"/>
    </source>
</evidence>
<reference evidence="6" key="1">
    <citation type="journal article" date="2023" name="G3 (Bethesda)">
        <title>A reference genome for the long-term kleptoplast-retaining sea slug Elysia crispata morphotype clarki.</title>
        <authorList>
            <person name="Eastman K.E."/>
            <person name="Pendleton A.L."/>
            <person name="Shaikh M.A."/>
            <person name="Suttiyut T."/>
            <person name="Ogas R."/>
            <person name="Tomko P."/>
            <person name="Gavelis G."/>
            <person name="Widhalm J.R."/>
            <person name="Wisecaver J.H."/>
        </authorList>
    </citation>
    <scope>NUCLEOTIDE SEQUENCE</scope>
    <source>
        <strain evidence="6">ECLA1</strain>
    </source>
</reference>
<keyword evidence="7" id="KW-1185">Reference proteome</keyword>
<gene>
    <name evidence="6" type="ORF">RRG08_043560</name>
</gene>
<dbReference type="InterPro" id="IPR029066">
    <property type="entry name" value="PLP-binding_barrel"/>
</dbReference>
<feature type="compositionally biased region" description="Polar residues" evidence="4">
    <location>
        <begin position="310"/>
        <end position="322"/>
    </location>
</feature>
<dbReference type="SUPFAM" id="SSF51419">
    <property type="entry name" value="PLP-binding barrel"/>
    <property type="match status" value="1"/>
</dbReference>